<keyword evidence="3 8" id="KW-1133">Transmembrane helix</keyword>
<keyword evidence="4" id="KW-0297">G-protein coupled receptor</keyword>
<dbReference type="PROSITE" id="PS50262">
    <property type="entry name" value="G_PROTEIN_RECEP_F1_2"/>
    <property type="match status" value="1"/>
</dbReference>
<comment type="caution">
    <text evidence="10">The sequence shown here is derived from an EMBL/GenBank/DDBJ whole genome shotgun (WGS) entry which is preliminary data.</text>
</comment>
<keyword evidence="5 8" id="KW-0472">Membrane</keyword>
<evidence type="ECO:0000259" key="9">
    <source>
        <dbReference type="PROSITE" id="PS50262"/>
    </source>
</evidence>
<evidence type="ECO:0000256" key="4">
    <source>
        <dbReference type="ARBA" id="ARBA00023040"/>
    </source>
</evidence>
<feature type="transmembrane region" description="Helical" evidence="8">
    <location>
        <begin position="36"/>
        <end position="61"/>
    </location>
</feature>
<dbReference type="SUPFAM" id="SSF81321">
    <property type="entry name" value="Family A G protein-coupled receptor-like"/>
    <property type="match status" value="2"/>
</dbReference>
<feature type="transmembrane region" description="Helical" evidence="8">
    <location>
        <begin position="252"/>
        <end position="271"/>
    </location>
</feature>
<keyword evidence="7" id="KW-0807">Transducer</keyword>
<protein>
    <recommendedName>
        <fullName evidence="9">G-protein coupled receptors family 1 profile domain-containing protein</fullName>
    </recommendedName>
</protein>
<accession>A0ABD0KN83</accession>
<feature type="transmembrane region" description="Helical" evidence="8">
    <location>
        <begin position="346"/>
        <end position="368"/>
    </location>
</feature>
<feature type="transmembrane region" description="Helical" evidence="8">
    <location>
        <begin position="82"/>
        <end position="102"/>
    </location>
</feature>
<dbReference type="EMBL" id="JACVVK020000151">
    <property type="protein sequence ID" value="KAK7488353.1"/>
    <property type="molecule type" value="Genomic_DNA"/>
</dbReference>
<dbReference type="InterPro" id="IPR017452">
    <property type="entry name" value="GPCR_Rhodpsn_7TM"/>
</dbReference>
<dbReference type="Gene3D" id="1.20.1070.10">
    <property type="entry name" value="Rhodopsin 7-helix transmembrane proteins"/>
    <property type="match status" value="2"/>
</dbReference>
<feature type="transmembrane region" description="Helical" evidence="8">
    <location>
        <begin position="393"/>
        <end position="415"/>
    </location>
</feature>
<keyword evidence="2 8" id="KW-0812">Transmembrane</keyword>
<proteinExistence type="predicted"/>
<reference evidence="10 11" key="1">
    <citation type="journal article" date="2023" name="Sci. Data">
        <title>Genome assembly of the Korean intertidal mud-creeper Batillaria attramentaria.</title>
        <authorList>
            <person name="Patra A.K."/>
            <person name="Ho P.T."/>
            <person name="Jun S."/>
            <person name="Lee S.J."/>
            <person name="Kim Y."/>
            <person name="Won Y.J."/>
        </authorList>
    </citation>
    <scope>NUCLEOTIDE SEQUENCE [LARGE SCALE GENOMIC DNA]</scope>
    <source>
        <strain evidence="10">Wonlab-2016</strain>
    </source>
</reference>
<dbReference type="GO" id="GO:0016020">
    <property type="term" value="C:membrane"/>
    <property type="evidence" value="ECO:0007669"/>
    <property type="project" value="UniProtKB-SubCell"/>
</dbReference>
<comment type="subcellular location">
    <subcellularLocation>
        <location evidence="1">Membrane</location>
        <topology evidence="1">Multi-pass membrane protein</topology>
    </subcellularLocation>
</comment>
<evidence type="ECO:0000256" key="6">
    <source>
        <dbReference type="ARBA" id="ARBA00023170"/>
    </source>
</evidence>
<feature type="transmembrane region" description="Helical" evidence="8">
    <location>
        <begin position="141"/>
        <end position="165"/>
    </location>
</feature>
<evidence type="ECO:0000313" key="10">
    <source>
        <dbReference type="EMBL" id="KAK7488353.1"/>
    </source>
</evidence>
<name>A0ABD0KN83_9CAEN</name>
<evidence type="ECO:0000256" key="5">
    <source>
        <dbReference type="ARBA" id="ARBA00023136"/>
    </source>
</evidence>
<feature type="transmembrane region" description="Helical" evidence="8">
    <location>
        <begin position="213"/>
        <end position="231"/>
    </location>
</feature>
<gene>
    <name evidence="10" type="ORF">BaRGS_00020327</name>
</gene>
<dbReference type="PANTHER" id="PTHR24243">
    <property type="entry name" value="G-PROTEIN COUPLED RECEPTOR"/>
    <property type="match status" value="1"/>
</dbReference>
<feature type="transmembrane region" description="Helical" evidence="8">
    <location>
        <begin position="300"/>
        <end position="325"/>
    </location>
</feature>
<organism evidence="10 11">
    <name type="scientific">Batillaria attramentaria</name>
    <dbReference type="NCBI Taxonomy" id="370345"/>
    <lineage>
        <taxon>Eukaryota</taxon>
        <taxon>Metazoa</taxon>
        <taxon>Spiralia</taxon>
        <taxon>Lophotrochozoa</taxon>
        <taxon>Mollusca</taxon>
        <taxon>Gastropoda</taxon>
        <taxon>Caenogastropoda</taxon>
        <taxon>Sorbeoconcha</taxon>
        <taxon>Cerithioidea</taxon>
        <taxon>Batillariidae</taxon>
        <taxon>Batillaria</taxon>
    </lineage>
</organism>
<feature type="transmembrane region" description="Helical" evidence="8">
    <location>
        <begin position="186"/>
        <end position="207"/>
    </location>
</feature>
<evidence type="ECO:0000256" key="1">
    <source>
        <dbReference type="ARBA" id="ARBA00004141"/>
    </source>
</evidence>
<evidence type="ECO:0000313" key="11">
    <source>
        <dbReference type="Proteomes" id="UP001519460"/>
    </source>
</evidence>
<evidence type="ECO:0000256" key="8">
    <source>
        <dbReference type="SAM" id="Phobius"/>
    </source>
</evidence>
<evidence type="ECO:0000256" key="3">
    <source>
        <dbReference type="ARBA" id="ARBA00022989"/>
    </source>
</evidence>
<sequence length="445" mass="49606">MTDECMVVEAGSFNPSDNPQNLVSPQGVYRELVGPAFFFISNFVGFTGFVWVSMFLSAVIASERCFCVVSPFKAKEVLKTSTMAVIIIVVSAVLLGGMLAIAGHKHTSACVFDPATNTTSEIVYVTEYYLKNKEILDIFDVWFYSTAFPIFFLLVIAITTAVTAARLRTVTTTQDAKPAHSKREISLTKMLIATSVLFIVCLVPNVMVQIHTWITYATSYTDVWLVVAMMLERAVSVVMPHKPRVLTHRGTGFIMAGITLFCFAICAHILFGVNVDVNSNGVFACTFVTEDYKLFFRGAWAWFDLFAFALIPVIVLIISRAVIIWKVKASARMVSWGSPHLKHKRMISFLSASLLLLSLVYLLTSLPIDVMNVMELSLIELAPDPKKEAMTNLAWAMTSIMAYSRNASNFFLYYISGSAFRRDIKTVLKCRAESYTPTNTTFRHG</sequence>
<keyword evidence="11" id="KW-1185">Reference proteome</keyword>
<evidence type="ECO:0000256" key="2">
    <source>
        <dbReference type="ARBA" id="ARBA00022692"/>
    </source>
</evidence>
<dbReference type="GO" id="GO:0004930">
    <property type="term" value="F:G protein-coupled receptor activity"/>
    <property type="evidence" value="ECO:0007669"/>
    <property type="project" value="UniProtKB-KW"/>
</dbReference>
<dbReference type="AlphaFoldDB" id="A0ABD0KN83"/>
<dbReference type="InterPro" id="IPR000276">
    <property type="entry name" value="GPCR_Rhodpsn"/>
</dbReference>
<evidence type="ECO:0000256" key="7">
    <source>
        <dbReference type="ARBA" id="ARBA00023224"/>
    </source>
</evidence>
<dbReference type="PANTHER" id="PTHR24243:SF230">
    <property type="entry name" value="G-PROTEIN COUPLED RECEPTORS FAMILY 1 PROFILE DOMAIN-CONTAINING PROTEIN"/>
    <property type="match status" value="1"/>
</dbReference>
<keyword evidence="6" id="KW-0675">Receptor</keyword>
<feature type="domain" description="G-protein coupled receptors family 1 profile" evidence="9">
    <location>
        <begin position="116"/>
        <end position="413"/>
    </location>
</feature>
<dbReference type="Proteomes" id="UP001519460">
    <property type="component" value="Unassembled WGS sequence"/>
</dbReference>
<dbReference type="Pfam" id="PF00001">
    <property type="entry name" value="7tm_1"/>
    <property type="match status" value="1"/>
</dbReference>